<dbReference type="GO" id="GO:0045910">
    <property type="term" value="P:negative regulation of DNA recombination"/>
    <property type="evidence" value="ECO:0007669"/>
    <property type="project" value="TreeGrafter"/>
</dbReference>
<name>A0A6A1URD7_9ROSI</name>
<feature type="region of interest" description="Disordered" evidence="8">
    <location>
        <begin position="1"/>
        <end position="25"/>
    </location>
</feature>
<evidence type="ECO:0000313" key="10">
    <source>
        <dbReference type="EMBL" id="KAB1202726.1"/>
    </source>
</evidence>
<comment type="similarity">
    <text evidence="7">Belongs to the histone H1/H5 family.</text>
</comment>
<evidence type="ECO:0000256" key="5">
    <source>
        <dbReference type="ARBA" id="ARBA00023125"/>
    </source>
</evidence>
<dbReference type="Pfam" id="PF00538">
    <property type="entry name" value="Linker_histone"/>
    <property type="match status" value="1"/>
</dbReference>
<dbReference type="GO" id="GO:0031492">
    <property type="term" value="F:nucleosomal DNA binding"/>
    <property type="evidence" value="ECO:0007669"/>
    <property type="project" value="TreeGrafter"/>
</dbReference>
<dbReference type="InterPro" id="IPR005819">
    <property type="entry name" value="H1/H5"/>
</dbReference>
<dbReference type="OrthoDB" id="1110759at2759"/>
<dbReference type="SMART" id="SM00526">
    <property type="entry name" value="H15"/>
    <property type="match status" value="1"/>
</dbReference>
<dbReference type="InterPro" id="IPR036390">
    <property type="entry name" value="WH_DNA-bd_sf"/>
</dbReference>
<dbReference type="PROSITE" id="PS51504">
    <property type="entry name" value="H15"/>
    <property type="match status" value="1"/>
</dbReference>
<dbReference type="GO" id="GO:0030527">
    <property type="term" value="F:structural constituent of chromatin"/>
    <property type="evidence" value="ECO:0007669"/>
    <property type="project" value="InterPro"/>
</dbReference>
<dbReference type="EMBL" id="RXIC02000026">
    <property type="protein sequence ID" value="KAB1202726.1"/>
    <property type="molecule type" value="Genomic_DNA"/>
</dbReference>
<keyword evidence="11" id="KW-1185">Reference proteome</keyword>
<dbReference type="GO" id="GO:0005634">
    <property type="term" value="C:nucleus"/>
    <property type="evidence" value="ECO:0007669"/>
    <property type="project" value="UniProtKB-SubCell"/>
</dbReference>
<keyword evidence="5 7" id="KW-0238">DNA-binding</keyword>
<organism evidence="10 11">
    <name type="scientific">Morella rubra</name>
    <name type="common">Chinese bayberry</name>
    <dbReference type="NCBI Taxonomy" id="262757"/>
    <lineage>
        <taxon>Eukaryota</taxon>
        <taxon>Viridiplantae</taxon>
        <taxon>Streptophyta</taxon>
        <taxon>Embryophyta</taxon>
        <taxon>Tracheophyta</taxon>
        <taxon>Spermatophyta</taxon>
        <taxon>Magnoliopsida</taxon>
        <taxon>eudicotyledons</taxon>
        <taxon>Gunneridae</taxon>
        <taxon>Pentapetalae</taxon>
        <taxon>rosids</taxon>
        <taxon>fabids</taxon>
        <taxon>Fagales</taxon>
        <taxon>Myricaceae</taxon>
        <taxon>Morella</taxon>
    </lineage>
</organism>
<comment type="caution">
    <text evidence="10">The sequence shown here is derived from an EMBL/GenBank/DDBJ whole genome shotgun (WGS) entry which is preliminary data.</text>
</comment>
<keyword evidence="4 7" id="KW-0158">Chromosome</keyword>
<gene>
    <name evidence="10" type="ORF">CJ030_MR8G002226</name>
</gene>
<dbReference type="PANTHER" id="PTHR11467">
    <property type="entry name" value="HISTONE H1"/>
    <property type="match status" value="1"/>
</dbReference>
<dbReference type="Gene3D" id="1.10.10.10">
    <property type="entry name" value="Winged helix-like DNA-binding domain superfamily/Winged helix DNA-binding domain"/>
    <property type="match status" value="1"/>
</dbReference>
<dbReference type="FunFam" id="1.10.10.10:FF:000521">
    <property type="entry name" value="Histone H1"/>
    <property type="match status" value="1"/>
</dbReference>
<evidence type="ECO:0000256" key="1">
    <source>
        <dbReference type="ARBA" id="ARBA00002809"/>
    </source>
</evidence>
<dbReference type="CDD" id="cd00073">
    <property type="entry name" value="H15"/>
    <property type="match status" value="1"/>
</dbReference>
<dbReference type="GO" id="GO:0006334">
    <property type="term" value="P:nucleosome assembly"/>
    <property type="evidence" value="ECO:0007669"/>
    <property type="project" value="InterPro"/>
</dbReference>
<reference evidence="10 11" key="1">
    <citation type="journal article" date="2019" name="Plant Biotechnol. J.">
        <title>The red bayberry genome and genetic basis of sex determination.</title>
        <authorList>
            <person name="Jia H.M."/>
            <person name="Jia H.J."/>
            <person name="Cai Q.L."/>
            <person name="Wang Y."/>
            <person name="Zhao H.B."/>
            <person name="Yang W.F."/>
            <person name="Wang G.Y."/>
            <person name="Li Y.H."/>
            <person name="Zhan D.L."/>
            <person name="Shen Y.T."/>
            <person name="Niu Q.F."/>
            <person name="Chang L."/>
            <person name="Qiu J."/>
            <person name="Zhao L."/>
            <person name="Xie H.B."/>
            <person name="Fu W.Y."/>
            <person name="Jin J."/>
            <person name="Li X.W."/>
            <person name="Jiao Y."/>
            <person name="Zhou C.C."/>
            <person name="Tu T."/>
            <person name="Chai C.Y."/>
            <person name="Gao J.L."/>
            <person name="Fan L.J."/>
            <person name="van de Weg E."/>
            <person name="Wang J.Y."/>
            <person name="Gao Z.S."/>
        </authorList>
    </citation>
    <scope>NUCLEOTIDE SEQUENCE [LARGE SCALE GENOMIC DNA]</scope>
    <source>
        <tissue evidence="10">Leaves</tissue>
    </source>
</reference>
<dbReference type="PANTHER" id="PTHR11467:SF131">
    <property type="entry name" value="HISTONE H1"/>
    <property type="match status" value="1"/>
</dbReference>
<sequence>MVSAAKPGKSAGRKRSKSSPSHPPFLEMITDAVVTLKERTGSSQYAITKFIEEKQKQLPSNFRKLLLYHLKKLVASGKFLKVKNSFKLPTTRSVPVKSAATKPTAAVKPKPKPKPEVAAKTKKVVAKPKPKPKTTIAVKPNLKSVAAKPKAVAKPKAAVKAKPAKVTRTSTRTSPGKKAAPAAKRKSMMSPGKKAPKPKSVKSPAAKKAPAKKSKK</sequence>
<comment type="subcellular location">
    <subcellularLocation>
        <location evidence="3">Chromosome</location>
    </subcellularLocation>
    <subcellularLocation>
        <location evidence="2 7">Nucleus</location>
    </subcellularLocation>
</comment>
<evidence type="ECO:0000256" key="3">
    <source>
        <dbReference type="ARBA" id="ARBA00004286"/>
    </source>
</evidence>
<feature type="compositionally biased region" description="Low complexity" evidence="8">
    <location>
        <begin position="177"/>
        <end position="193"/>
    </location>
</feature>
<dbReference type="GO" id="GO:0000786">
    <property type="term" value="C:nucleosome"/>
    <property type="evidence" value="ECO:0007669"/>
    <property type="project" value="InterPro"/>
</dbReference>
<dbReference type="AlphaFoldDB" id="A0A6A1URD7"/>
<evidence type="ECO:0000256" key="2">
    <source>
        <dbReference type="ARBA" id="ARBA00004123"/>
    </source>
</evidence>
<keyword evidence="6 7" id="KW-0539">Nucleus</keyword>
<feature type="domain" description="H15" evidence="9">
    <location>
        <begin position="21"/>
        <end position="90"/>
    </location>
</feature>
<evidence type="ECO:0000256" key="4">
    <source>
        <dbReference type="ARBA" id="ARBA00022454"/>
    </source>
</evidence>
<dbReference type="GO" id="GO:0030261">
    <property type="term" value="P:chromosome condensation"/>
    <property type="evidence" value="ECO:0007669"/>
    <property type="project" value="TreeGrafter"/>
</dbReference>
<feature type="region of interest" description="Disordered" evidence="8">
    <location>
        <begin position="92"/>
        <end position="216"/>
    </location>
</feature>
<evidence type="ECO:0000256" key="8">
    <source>
        <dbReference type="SAM" id="MobiDB-lite"/>
    </source>
</evidence>
<comment type="function">
    <text evidence="1">Histones H1 are necessary for the condensation of nucleosome chains into higher-order structures.</text>
</comment>
<evidence type="ECO:0000256" key="6">
    <source>
        <dbReference type="ARBA" id="ARBA00023242"/>
    </source>
</evidence>
<feature type="compositionally biased region" description="Low complexity" evidence="8">
    <location>
        <begin position="95"/>
        <end position="108"/>
    </location>
</feature>
<dbReference type="SUPFAM" id="SSF46785">
    <property type="entry name" value="Winged helix' DNA-binding domain"/>
    <property type="match status" value="1"/>
</dbReference>
<feature type="compositionally biased region" description="Basic residues" evidence="8">
    <location>
        <begin position="120"/>
        <end position="132"/>
    </location>
</feature>
<dbReference type="InterPro" id="IPR005818">
    <property type="entry name" value="Histone_H1/H5_H15"/>
</dbReference>
<evidence type="ECO:0000313" key="11">
    <source>
        <dbReference type="Proteomes" id="UP000516437"/>
    </source>
</evidence>
<dbReference type="PRINTS" id="PR00624">
    <property type="entry name" value="HISTONEH5"/>
</dbReference>
<dbReference type="GO" id="GO:0003690">
    <property type="term" value="F:double-stranded DNA binding"/>
    <property type="evidence" value="ECO:0007669"/>
    <property type="project" value="TreeGrafter"/>
</dbReference>
<dbReference type="Proteomes" id="UP000516437">
    <property type="component" value="Chromosome 8"/>
</dbReference>
<feature type="compositionally biased region" description="Basic residues" evidence="8">
    <location>
        <begin position="151"/>
        <end position="165"/>
    </location>
</feature>
<protein>
    <submittedName>
        <fullName evidence="10">Histone H1.2</fullName>
    </submittedName>
</protein>
<dbReference type="InterPro" id="IPR036388">
    <property type="entry name" value="WH-like_DNA-bd_sf"/>
</dbReference>
<accession>A0A6A1URD7</accession>
<proteinExistence type="inferred from homology"/>
<evidence type="ECO:0000259" key="9">
    <source>
        <dbReference type="PROSITE" id="PS51504"/>
    </source>
</evidence>
<feature type="compositionally biased region" description="Low complexity" evidence="8">
    <location>
        <begin position="1"/>
        <end position="10"/>
    </location>
</feature>
<evidence type="ECO:0000256" key="7">
    <source>
        <dbReference type="RuleBase" id="RU003894"/>
    </source>
</evidence>
<feature type="compositionally biased region" description="Low complexity" evidence="8">
    <location>
        <begin position="133"/>
        <end position="150"/>
    </location>
</feature>